<sequence>MTSAIPGAAAPPHRNLSSSFTKHCYGGYVGGGRTSIGSFSDGSYGLMSRLEEGYGCSSEAEESTPPPPPSGPAPCLLTLGSSSDPVLVSRQIFMAEQQPDESIRTDQSTVNQAAGSSNSLKDAPRDQDDRGDDDHDQGWLRLSIGGLTAATPRNDSDDHDDTDNKQQQQQQQGEEDEDDGRPQPQVLSLGHLRSSPGGRGGMVELDLLPPAGSSMSTASTSPQQLRSYIAPFNSMFHIGGPAEFRAPPPPPPPRPPLTANYLINTPSPLFLQHPGRGGTISLTSSSSPPHQEITNWPANSRVVSSTTLHTCSSSSPSLVVQPPGPYFPRPFHLHAGIGAATARPAGIDFRVVDPPRRPHSGIWFMLQAQQNQAKEPFLPQISKSFLRIKDGGMTIRLVIKYLVNKLKLESESEVEIRCRGQQVLPFLTLQHVRDSKCCPSDVVTLLPDSSPTDHLMVLHYGRSA</sequence>
<dbReference type="RefSeq" id="XP_071926314.1">
    <property type="nucleotide sequence ID" value="XM_072070213.1"/>
</dbReference>
<accession>A0ABM4W3F2</accession>
<gene>
    <name evidence="3" type="primary">LOC113716591</name>
</gene>
<organism evidence="2 3">
    <name type="scientific">Coffea arabica</name>
    <name type="common">Arabian coffee</name>
    <dbReference type="NCBI Taxonomy" id="13443"/>
    <lineage>
        <taxon>Eukaryota</taxon>
        <taxon>Viridiplantae</taxon>
        <taxon>Streptophyta</taxon>
        <taxon>Embryophyta</taxon>
        <taxon>Tracheophyta</taxon>
        <taxon>Spermatophyta</taxon>
        <taxon>Magnoliopsida</taxon>
        <taxon>eudicotyledons</taxon>
        <taxon>Gunneridae</taxon>
        <taxon>Pentapetalae</taxon>
        <taxon>asterids</taxon>
        <taxon>lamiids</taxon>
        <taxon>Gentianales</taxon>
        <taxon>Rubiaceae</taxon>
        <taxon>Ixoroideae</taxon>
        <taxon>Gardenieae complex</taxon>
        <taxon>Bertiereae - Coffeeae clade</taxon>
        <taxon>Coffeeae</taxon>
        <taxon>Coffea</taxon>
    </lineage>
</organism>
<dbReference type="PANTHER" id="PTHR47290">
    <property type="entry name" value="RING FINGER PROTEIN"/>
    <property type="match status" value="1"/>
</dbReference>
<evidence type="ECO:0000313" key="2">
    <source>
        <dbReference type="Proteomes" id="UP001652660"/>
    </source>
</evidence>
<dbReference type="PANTHER" id="PTHR47290:SF4">
    <property type="entry name" value="RING FINGER PROTEIN"/>
    <property type="match status" value="1"/>
</dbReference>
<dbReference type="InterPro" id="IPR044171">
    <property type="entry name" value="LAX2-like"/>
</dbReference>
<evidence type="ECO:0000256" key="1">
    <source>
        <dbReference type="SAM" id="MobiDB-lite"/>
    </source>
</evidence>
<keyword evidence="2" id="KW-1185">Reference proteome</keyword>
<dbReference type="GeneID" id="113716591"/>
<name>A0ABM4W3F2_COFAR</name>
<feature type="compositionally biased region" description="Polar residues" evidence="1">
    <location>
        <begin position="213"/>
        <end position="222"/>
    </location>
</feature>
<feature type="compositionally biased region" description="Polar residues" evidence="1">
    <location>
        <begin position="105"/>
        <end position="120"/>
    </location>
</feature>
<evidence type="ECO:0000313" key="3">
    <source>
        <dbReference type="RefSeq" id="XP_071926314.1"/>
    </source>
</evidence>
<dbReference type="Proteomes" id="UP001652660">
    <property type="component" value="Chromosome 11c"/>
</dbReference>
<dbReference type="Gene3D" id="3.10.20.90">
    <property type="entry name" value="Phosphatidylinositol 3-kinase Catalytic Subunit, Chain A, domain 1"/>
    <property type="match status" value="1"/>
</dbReference>
<proteinExistence type="predicted"/>
<protein>
    <submittedName>
        <fullName evidence="3">Uncharacterized protein isoform X1</fullName>
    </submittedName>
</protein>
<feature type="region of interest" description="Disordered" evidence="1">
    <location>
        <begin position="52"/>
        <end position="76"/>
    </location>
</feature>
<feature type="region of interest" description="Disordered" evidence="1">
    <location>
        <begin position="97"/>
        <end position="222"/>
    </location>
</feature>
<reference evidence="3" key="1">
    <citation type="submission" date="2025-08" db="UniProtKB">
        <authorList>
            <consortium name="RefSeq"/>
        </authorList>
    </citation>
    <scope>IDENTIFICATION</scope>
    <source>
        <tissue evidence="3">Leaves</tissue>
    </source>
</reference>
<feature type="compositionally biased region" description="Basic and acidic residues" evidence="1">
    <location>
        <begin position="122"/>
        <end position="138"/>
    </location>
</feature>